<dbReference type="SUPFAM" id="SSF56112">
    <property type="entry name" value="Protein kinase-like (PK-like)"/>
    <property type="match status" value="1"/>
</dbReference>
<dbReference type="Pfam" id="PF06479">
    <property type="entry name" value="Ribonuc_2-5A"/>
    <property type="match status" value="1"/>
</dbReference>
<dbReference type="Gene3D" id="1.10.510.10">
    <property type="entry name" value="Transferase(Phosphotransferase) domain 1"/>
    <property type="match status" value="1"/>
</dbReference>
<gene>
    <name evidence="11" type="ORF">GAYE_FCTG49G0088</name>
</gene>
<dbReference type="Gene3D" id="3.30.200.20">
    <property type="entry name" value="Phosphorylase Kinase, domain 1"/>
    <property type="match status" value="1"/>
</dbReference>
<dbReference type="Pfam" id="PF00069">
    <property type="entry name" value="Pkinase"/>
    <property type="match status" value="1"/>
</dbReference>
<evidence type="ECO:0000256" key="2">
    <source>
        <dbReference type="ARBA" id="ARBA00022527"/>
    </source>
</evidence>
<dbReference type="GO" id="GO:0006397">
    <property type="term" value="P:mRNA processing"/>
    <property type="evidence" value="ECO:0007669"/>
    <property type="project" value="InterPro"/>
</dbReference>
<dbReference type="GO" id="GO:0036498">
    <property type="term" value="P:IRE1-mediated unfolded protein response"/>
    <property type="evidence" value="ECO:0007669"/>
    <property type="project" value="TreeGrafter"/>
</dbReference>
<dbReference type="Gene3D" id="1.20.1440.180">
    <property type="entry name" value="KEN domain"/>
    <property type="match status" value="1"/>
</dbReference>
<keyword evidence="5" id="KW-0547">Nucleotide-binding</keyword>
<evidence type="ECO:0000313" key="11">
    <source>
        <dbReference type="EMBL" id="KAK4522209.1"/>
    </source>
</evidence>
<feature type="domain" description="Protein kinase" evidence="9">
    <location>
        <begin position="405"/>
        <end position="680"/>
    </location>
</feature>
<evidence type="ECO:0000259" key="10">
    <source>
        <dbReference type="PROSITE" id="PS51392"/>
    </source>
</evidence>
<dbReference type="GO" id="GO:0051082">
    <property type="term" value="F:unfolded protein binding"/>
    <property type="evidence" value="ECO:0007669"/>
    <property type="project" value="TreeGrafter"/>
</dbReference>
<keyword evidence="4" id="KW-0732">Signal</keyword>
<comment type="caution">
    <text evidence="11">The sequence shown here is derived from an EMBL/GenBank/DDBJ whole genome shotgun (WGS) entry which is preliminary data.</text>
</comment>
<evidence type="ECO:0000256" key="8">
    <source>
        <dbReference type="SAM" id="Phobius"/>
    </source>
</evidence>
<dbReference type="EC" id="2.7.11.1" evidence="1"/>
<dbReference type="GO" id="GO:1990604">
    <property type="term" value="C:IRE1-TRAF2-ASK1 complex"/>
    <property type="evidence" value="ECO:0007669"/>
    <property type="project" value="TreeGrafter"/>
</dbReference>
<evidence type="ECO:0000256" key="4">
    <source>
        <dbReference type="ARBA" id="ARBA00022729"/>
    </source>
</evidence>
<sequence>MKTSCAKLWWTAVVFYWILLFVGRTCALETKLQLFPNVSSTALVPRTGSGKLIAIDKTCPFLFLELLDGSVELVDAIKGSHLWSIKSQKIFLPNKEDQPSILDRCILGPDYRLYLLQEDGMVPYFLGNSESLLTLYRVDTSALFIELDTGKVLKEMEFDSEQDSSLISCIEGRDDSCSSLWSQYGQVKNIGIVFRKFVGIRMYDAASGKSYFANFSRFEPSNYIFRDENSLHTISEDRLWYGKLVIDTRQVSLRDTQDQQIWSRTLETPVIHMIALSDMFQKERKGEHKDWISFSSLEMISDVPYNGAWNDNQQQQQQQQSIGMHFISFFHPVFKQNVVILLCLIVVLCIVILYYRRAWTSIHSQPSSWKTTSHLLGTKNGKDIQAYMYSNSPSNTEEYKIGKLIVTNHVLGVGSHGTVVLEGRLDGDGRKVAVKRMLKTFYELARREIEMLIALDELSPFVVRYYAMEEDNLFIYLALELCDRSLEEQVQIWKDSTELSSRCFVPILRQIIQGLMDLHRHGVVHRDLKPQNILVLEPKQQSPKERLPSMEYYRIKIADVGLAKKMTRETTFSMNGSFTSNKAEGSCGWRAAEVLNKQKQNTCLDIFAAGCLFYFVLTRGKHPFGESLYERESKICKGDYNLTELEKLHLWDAKDLIEKMIELDPFKRPCAKQVLQHPFFWTDTKKLSFLADVSDRLSFFKSSSRQGKDLVVAFEKHCRVILQNNTMETNDKKISWASKIDTSVLIAPNSRNYDTTSISDLLRLIRNKRSHYNELSISVQRILGKLPCYDDREDNFNFWQYFHSRFPKLFITVYTFVIERPEFLEDTHFRGYGLRQRKPSIDNQNNRDKELTEKHRNDWMSMTATTTTTTITRLEERRQYSIEQLLQLNHSMLPDEQVH</sequence>
<keyword evidence="8" id="KW-0812">Transmembrane</keyword>
<feature type="transmembrane region" description="Helical" evidence="8">
    <location>
        <begin position="338"/>
        <end position="355"/>
    </location>
</feature>
<dbReference type="GO" id="GO:0005524">
    <property type="term" value="F:ATP binding"/>
    <property type="evidence" value="ECO:0007669"/>
    <property type="project" value="UniProtKB-KW"/>
</dbReference>
<dbReference type="PROSITE" id="PS00108">
    <property type="entry name" value="PROTEIN_KINASE_ST"/>
    <property type="match status" value="1"/>
</dbReference>
<organism evidence="11 12">
    <name type="scientific">Galdieria yellowstonensis</name>
    <dbReference type="NCBI Taxonomy" id="3028027"/>
    <lineage>
        <taxon>Eukaryota</taxon>
        <taxon>Rhodophyta</taxon>
        <taxon>Bangiophyceae</taxon>
        <taxon>Galdieriales</taxon>
        <taxon>Galdieriaceae</taxon>
        <taxon>Galdieria</taxon>
    </lineage>
</organism>
<evidence type="ECO:0000256" key="5">
    <source>
        <dbReference type="ARBA" id="ARBA00022741"/>
    </source>
</evidence>
<protein>
    <recommendedName>
        <fullName evidence="1">non-specific serine/threonine protein kinase</fullName>
        <ecNumber evidence="1">2.7.11.1</ecNumber>
    </recommendedName>
</protein>
<dbReference type="SMART" id="SM00580">
    <property type="entry name" value="PUG"/>
    <property type="match status" value="1"/>
</dbReference>
<dbReference type="InterPro" id="IPR008271">
    <property type="entry name" value="Ser/Thr_kinase_AS"/>
</dbReference>
<keyword evidence="6" id="KW-0418">Kinase</keyword>
<dbReference type="InterPro" id="IPR000719">
    <property type="entry name" value="Prot_kinase_dom"/>
</dbReference>
<keyword evidence="3" id="KW-0808">Transferase</keyword>
<dbReference type="InterPro" id="IPR011009">
    <property type="entry name" value="Kinase-like_dom_sf"/>
</dbReference>
<evidence type="ECO:0000256" key="7">
    <source>
        <dbReference type="ARBA" id="ARBA00022840"/>
    </source>
</evidence>
<dbReference type="SMART" id="SM00220">
    <property type="entry name" value="S_TKc"/>
    <property type="match status" value="1"/>
</dbReference>
<evidence type="ECO:0000313" key="12">
    <source>
        <dbReference type="Proteomes" id="UP001300502"/>
    </source>
</evidence>
<dbReference type="PROSITE" id="PS51392">
    <property type="entry name" value="KEN"/>
    <property type="match status" value="1"/>
</dbReference>
<dbReference type="InterPro" id="IPR010513">
    <property type="entry name" value="KEN_dom"/>
</dbReference>
<dbReference type="PANTHER" id="PTHR13954">
    <property type="entry name" value="IRE1-RELATED"/>
    <property type="match status" value="1"/>
</dbReference>
<feature type="domain" description="KEN" evidence="10">
    <location>
        <begin position="683"/>
        <end position="835"/>
    </location>
</feature>
<reference evidence="11 12" key="1">
    <citation type="submission" date="2022-07" db="EMBL/GenBank/DDBJ databases">
        <title>Genome-wide signatures of adaptation to extreme environments.</title>
        <authorList>
            <person name="Cho C.H."/>
            <person name="Yoon H.S."/>
        </authorList>
    </citation>
    <scope>NUCLEOTIDE SEQUENCE [LARGE SCALE GENOMIC DNA]</scope>
    <source>
        <strain evidence="11 12">108.79 E11</strain>
    </source>
</reference>
<proteinExistence type="predicted"/>
<name>A0AAV9I5R9_9RHOD</name>
<dbReference type="PROSITE" id="PS50011">
    <property type="entry name" value="PROTEIN_KINASE_DOM"/>
    <property type="match status" value="1"/>
</dbReference>
<dbReference type="AlphaFoldDB" id="A0AAV9I5R9"/>
<dbReference type="InterPro" id="IPR045133">
    <property type="entry name" value="IRE1/2-like"/>
</dbReference>
<keyword evidence="2" id="KW-0723">Serine/threonine-protein kinase</keyword>
<keyword evidence="8" id="KW-1133">Transmembrane helix</keyword>
<dbReference type="EMBL" id="JANCYU010000001">
    <property type="protein sequence ID" value="KAK4522209.1"/>
    <property type="molecule type" value="Genomic_DNA"/>
</dbReference>
<keyword evidence="7" id="KW-0067">ATP-binding</keyword>
<dbReference type="GO" id="GO:0004674">
    <property type="term" value="F:protein serine/threonine kinase activity"/>
    <property type="evidence" value="ECO:0007669"/>
    <property type="project" value="UniProtKB-KW"/>
</dbReference>
<dbReference type="GO" id="GO:0004521">
    <property type="term" value="F:RNA endonuclease activity"/>
    <property type="evidence" value="ECO:0007669"/>
    <property type="project" value="InterPro"/>
</dbReference>
<dbReference type="InterPro" id="IPR038357">
    <property type="entry name" value="KEN_sf"/>
</dbReference>
<keyword evidence="8" id="KW-0472">Membrane</keyword>
<accession>A0AAV9I5R9</accession>
<dbReference type="Proteomes" id="UP001300502">
    <property type="component" value="Unassembled WGS sequence"/>
</dbReference>
<dbReference type="PANTHER" id="PTHR13954:SF6">
    <property type="entry name" value="NON-SPECIFIC SERINE_THREONINE PROTEIN KINASE"/>
    <property type="match status" value="1"/>
</dbReference>
<keyword evidence="12" id="KW-1185">Reference proteome</keyword>
<dbReference type="FunFam" id="3.30.200.20:FF:000077">
    <property type="entry name" value="Putative Serine/threonine-protein kinase/endoribonuclease IRE1"/>
    <property type="match status" value="1"/>
</dbReference>
<evidence type="ECO:0000256" key="3">
    <source>
        <dbReference type="ARBA" id="ARBA00022679"/>
    </source>
</evidence>
<evidence type="ECO:0000256" key="1">
    <source>
        <dbReference type="ARBA" id="ARBA00012513"/>
    </source>
</evidence>
<evidence type="ECO:0000259" key="9">
    <source>
        <dbReference type="PROSITE" id="PS50011"/>
    </source>
</evidence>
<evidence type="ECO:0000256" key="6">
    <source>
        <dbReference type="ARBA" id="ARBA00022777"/>
    </source>
</evidence>